<evidence type="ECO:0000256" key="1">
    <source>
        <dbReference type="SAM" id="Phobius"/>
    </source>
</evidence>
<keyword evidence="1" id="KW-0472">Membrane</keyword>
<evidence type="ECO:0000313" key="2">
    <source>
        <dbReference type="EMBL" id="EKM53243.1"/>
    </source>
</evidence>
<keyword evidence="1" id="KW-1133">Transmembrane helix</keyword>
<dbReference type="HOGENOM" id="CLU_059054_2_1_1"/>
<sequence length="272" mass="29898">MVHWQNPEVLALTSYLFTVNIALSLGFYGWYFILSLHKVEFGLVTRRIRFQLVHVCYLIARYAHLISLIAIFATSNMKNSPTYRCSGLGLLRLVSVTDDLALAASSGNLALRAMVLWKDKRAASWILRILCAGHMIYAVVLGLAGVRQKWDPVHQTCVLDADAARKALVGFLMCTITWDVSILALTVSGIRRKGLLAAWPLWPTLAIQGASYVLITLLTCISVSVLYLLNLNEVMNIFLLPPGCTISVIVSSSAVSSLLSINEEGQRVTASS</sequence>
<feature type="non-terminal residue" evidence="2">
    <location>
        <position position="272"/>
    </location>
</feature>
<gene>
    <name evidence="2" type="ORF">PHACADRAFT_259457</name>
</gene>
<name>K5VP47_PHACS</name>
<dbReference type="Proteomes" id="UP000008370">
    <property type="component" value="Unassembled WGS sequence"/>
</dbReference>
<feature type="transmembrane region" description="Helical" evidence="1">
    <location>
        <begin position="210"/>
        <end position="229"/>
    </location>
</feature>
<dbReference type="RefSeq" id="XP_007397936.1">
    <property type="nucleotide sequence ID" value="XM_007397874.1"/>
</dbReference>
<feature type="transmembrane region" description="Helical" evidence="1">
    <location>
        <begin position="125"/>
        <end position="146"/>
    </location>
</feature>
<dbReference type="InParanoid" id="K5VP47"/>
<protein>
    <recommendedName>
        <fullName evidence="4">G-protein coupled receptors family 1 profile domain-containing protein</fullName>
    </recommendedName>
</protein>
<proteinExistence type="predicted"/>
<dbReference type="EMBL" id="JH930474">
    <property type="protein sequence ID" value="EKM53243.1"/>
    <property type="molecule type" value="Genomic_DNA"/>
</dbReference>
<accession>K5VP47</accession>
<keyword evidence="1" id="KW-0812">Transmembrane</keyword>
<evidence type="ECO:0000313" key="3">
    <source>
        <dbReference type="Proteomes" id="UP000008370"/>
    </source>
</evidence>
<organism evidence="2 3">
    <name type="scientific">Phanerochaete carnosa (strain HHB-10118-sp)</name>
    <name type="common">White-rot fungus</name>
    <name type="synonym">Peniophora carnosa</name>
    <dbReference type="NCBI Taxonomy" id="650164"/>
    <lineage>
        <taxon>Eukaryota</taxon>
        <taxon>Fungi</taxon>
        <taxon>Dikarya</taxon>
        <taxon>Basidiomycota</taxon>
        <taxon>Agaricomycotina</taxon>
        <taxon>Agaricomycetes</taxon>
        <taxon>Polyporales</taxon>
        <taxon>Phanerochaetaceae</taxon>
        <taxon>Phanerochaete</taxon>
    </lineage>
</organism>
<feature type="transmembrane region" description="Helical" evidence="1">
    <location>
        <begin position="12"/>
        <end position="34"/>
    </location>
</feature>
<dbReference type="GeneID" id="18917427"/>
<dbReference type="KEGG" id="pco:PHACADRAFT_259457"/>
<reference evidence="2 3" key="1">
    <citation type="journal article" date="2012" name="BMC Genomics">
        <title>Comparative genomics of the white-rot fungi, Phanerochaete carnosa and P. chrysosporium, to elucidate the genetic basis of the distinct wood types they colonize.</title>
        <authorList>
            <person name="Suzuki H."/>
            <person name="MacDonald J."/>
            <person name="Syed K."/>
            <person name="Salamov A."/>
            <person name="Hori C."/>
            <person name="Aerts A."/>
            <person name="Henrissat B."/>
            <person name="Wiebenga A."/>
            <person name="vanKuyk P.A."/>
            <person name="Barry K."/>
            <person name="Lindquist E."/>
            <person name="LaButti K."/>
            <person name="Lapidus A."/>
            <person name="Lucas S."/>
            <person name="Coutinho P."/>
            <person name="Gong Y."/>
            <person name="Samejima M."/>
            <person name="Mahadevan R."/>
            <person name="Abou-Zaid M."/>
            <person name="de Vries R.P."/>
            <person name="Igarashi K."/>
            <person name="Yadav J.S."/>
            <person name="Grigoriev I.V."/>
            <person name="Master E.R."/>
        </authorList>
    </citation>
    <scope>NUCLEOTIDE SEQUENCE [LARGE SCALE GENOMIC DNA]</scope>
    <source>
        <strain evidence="2 3">HHB-10118-sp</strain>
    </source>
</reference>
<evidence type="ECO:0008006" key="4">
    <source>
        <dbReference type="Google" id="ProtNLM"/>
    </source>
</evidence>
<feature type="transmembrane region" description="Helical" evidence="1">
    <location>
        <begin position="167"/>
        <end position="190"/>
    </location>
</feature>
<dbReference type="AlphaFoldDB" id="K5VP47"/>
<dbReference type="OrthoDB" id="2742220at2759"/>
<dbReference type="STRING" id="650164.K5VP47"/>
<keyword evidence="3" id="KW-1185">Reference proteome</keyword>
<feature type="transmembrane region" description="Helical" evidence="1">
    <location>
        <begin position="55"/>
        <end position="74"/>
    </location>
</feature>